<feature type="region of interest" description="Disordered" evidence="1">
    <location>
        <begin position="125"/>
        <end position="152"/>
    </location>
</feature>
<keyword evidence="3" id="KW-1185">Reference proteome</keyword>
<evidence type="ECO:0000313" key="3">
    <source>
        <dbReference type="Proteomes" id="UP000604825"/>
    </source>
</evidence>
<sequence length="272" mass="30873">MAVPRQWANLHIDMVTQIVNRLPPRFRRLGSRLLLAPADATGVYCYLSGYRNHRMFPRPRHFGSYDDAWLFLAYGQTSGHRLINIRTGESRELPDVLVDDAGGEIHSIVVLIATLSFCLITRNASPRASSPTSRTSTRRSGATSRSGAQGMRFAPHHTSSFKVFRMTPNEEEADVYPWTWSELPTLDGRMLFVGRDAPDPTRWVKDGFKDGIFFLDDRSFYDDEMMFGGVNEIQCPCSDISRWSSEGPPPHVDLYFPERVPSYNSPLAWLLP</sequence>
<name>A0A811RQ06_9POAL</name>
<comment type="caution">
    <text evidence="2">The sequence shown here is derived from an EMBL/GenBank/DDBJ whole genome shotgun (WGS) entry which is preliminary data.</text>
</comment>
<accession>A0A811RQ06</accession>
<organism evidence="2 3">
    <name type="scientific">Miscanthus lutarioriparius</name>
    <dbReference type="NCBI Taxonomy" id="422564"/>
    <lineage>
        <taxon>Eukaryota</taxon>
        <taxon>Viridiplantae</taxon>
        <taxon>Streptophyta</taxon>
        <taxon>Embryophyta</taxon>
        <taxon>Tracheophyta</taxon>
        <taxon>Spermatophyta</taxon>
        <taxon>Magnoliopsida</taxon>
        <taxon>Liliopsida</taxon>
        <taxon>Poales</taxon>
        <taxon>Poaceae</taxon>
        <taxon>PACMAD clade</taxon>
        <taxon>Panicoideae</taxon>
        <taxon>Andropogonodae</taxon>
        <taxon>Andropogoneae</taxon>
        <taxon>Saccharinae</taxon>
        <taxon>Miscanthus</taxon>
    </lineage>
</organism>
<evidence type="ECO:0008006" key="4">
    <source>
        <dbReference type="Google" id="ProtNLM"/>
    </source>
</evidence>
<feature type="compositionally biased region" description="Low complexity" evidence="1">
    <location>
        <begin position="125"/>
        <end position="148"/>
    </location>
</feature>
<evidence type="ECO:0000256" key="1">
    <source>
        <dbReference type="SAM" id="MobiDB-lite"/>
    </source>
</evidence>
<dbReference type="OrthoDB" id="591341at2759"/>
<evidence type="ECO:0000313" key="2">
    <source>
        <dbReference type="EMBL" id="CAD6271875.1"/>
    </source>
</evidence>
<proteinExistence type="predicted"/>
<protein>
    <recommendedName>
        <fullName evidence="4">DUF295 domain-containing protein</fullName>
    </recommendedName>
</protein>
<dbReference type="EMBL" id="CAJGYO010000016">
    <property type="protein sequence ID" value="CAD6271875.1"/>
    <property type="molecule type" value="Genomic_DNA"/>
</dbReference>
<gene>
    <name evidence="2" type="ORF">NCGR_LOCUS55161</name>
</gene>
<dbReference type="AlphaFoldDB" id="A0A811RQ06"/>
<reference evidence="2" key="1">
    <citation type="submission" date="2020-10" db="EMBL/GenBank/DDBJ databases">
        <authorList>
            <person name="Han B."/>
            <person name="Lu T."/>
            <person name="Zhao Q."/>
            <person name="Huang X."/>
            <person name="Zhao Y."/>
        </authorList>
    </citation>
    <scope>NUCLEOTIDE SEQUENCE</scope>
</reference>
<dbReference type="Proteomes" id="UP000604825">
    <property type="component" value="Unassembled WGS sequence"/>
</dbReference>